<dbReference type="AlphaFoldDB" id="R7YZZ2"/>
<dbReference type="OrthoDB" id="5840532at2759"/>
<dbReference type="FunFam" id="3.40.50.720:FF:000084">
    <property type="entry name" value="Short-chain dehydrogenase reductase"/>
    <property type="match status" value="1"/>
</dbReference>
<dbReference type="RefSeq" id="XP_007782681.1">
    <property type="nucleotide sequence ID" value="XM_007784491.1"/>
</dbReference>
<dbReference type="HOGENOM" id="CLU_010194_1_0_1"/>
<name>R7YZZ2_CONA1</name>
<dbReference type="EMBL" id="JH767586">
    <property type="protein sequence ID" value="EON67364.1"/>
    <property type="molecule type" value="Genomic_DNA"/>
</dbReference>
<comment type="similarity">
    <text evidence="1">Belongs to the short-chain dehydrogenases/reductases (SDR) family.</text>
</comment>
<keyword evidence="3" id="KW-0560">Oxidoreductase</keyword>
<dbReference type="PANTHER" id="PTHR24321:SF12">
    <property type="entry name" value="SHORT-CHAIN DEHYDROGENASE_REDUCTASE FAMILY, PUTATIVE (AFU_ORTHOLOGUE AFUA_5G14340)-RELATED"/>
    <property type="match status" value="1"/>
</dbReference>
<dbReference type="Proteomes" id="UP000016924">
    <property type="component" value="Unassembled WGS sequence"/>
</dbReference>
<dbReference type="STRING" id="1168221.R7YZZ2"/>
<dbReference type="InterPro" id="IPR002347">
    <property type="entry name" value="SDR_fam"/>
</dbReference>
<dbReference type="SUPFAM" id="SSF51735">
    <property type="entry name" value="NAD(P)-binding Rossmann-fold domains"/>
    <property type="match status" value="1"/>
</dbReference>
<keyword evidence="5" id="KW-1185">Reference proteome</keyword>
<keyword evidence="2" id="KW-0521">NADP</keyword>
<dbReference type="GO" id="GO:0016491">
    <property type="term" value="F:oxidoreductase activity"/>
    <property type="evidence" value="ECO:0007669"/>
    <property type="project" value="UniProtKB-KW"/>
</dbReference>
<evidence type="ECO:0000256" key="3">
    <source>
        <dbReference type="ARBA" id="ARBA00023002"/>
    </source>
</evidence>
<evidence type="ECO:0000256" key="2">
    <source>
        <dbReference type="ARBA" id="ARBA00022857"/>
    </source>
</evidence>
<protein>
    <submittedName>
        <fullName evidence="4">Uncharacterized protein</fullName>
    </submittedName>
</protein>
<dbReference type="CDD" id="cd05233">
    <property type="entry name" value="SDR_c"/>
    <property type="match status" value="1"/>
</dbReference>
<dbReference type="eggNOG" id="KOG1200">
    <property type="taxonomic scope" value="Eukaryota"/>
</dbReference>
<gene>
    <name evidence="4" type="ORF">W97_06617</name>
</gene>
<evidence type="ECO:0000313" key="4">
    <source>
        <dbReference type="EMBL" id="EON67364.1"/>
    </source>
</evidence>
<dbReference type="PRINTS" id="PR00080">
    <property type="entry name" value="SDRFAMILY"/>
</dbReference>
<accession>R7YZZ2</accession>
<dbReference type="OMA" id="PMKHRER"/>
<evidence type="ECO:0000256" key="1">
    <source>
        <dbReference type="ARBA" id="ARBA00006484"/>
    </source>
</evidence>
<dbReference type="PANTHER" id="PTHR24321">
    <property type="entry name" value="DEHYDROGENASES, SHORT CHAIN"/>
    <property type="match status" value="1"/>
</dbReference>
<sequence>MATLLKGTAFITGAGSAGIGQYTAWAFAKHGVKRLALSDINLKALRTTVDELRNRHPDVEVESLEMDVADEGSVESGLSRTVSAFGSLDIAVNNAGVGGPMKPTAEVATDEWKRHFDINLTGVWLCERGEIQRMLKQNSNRGPREGRGTIINVASMLGLVAASPTTPATAYVAGKHAVMGLTKTDAVMYAPHGIRINAMCPGYVETPLLKAATASGIMDGEIKKTPMGRLAQMEEIADAIVFLASPFSSFMCGAGLVVDGGFTVQ</sequence>
<dbReference type="Gene3D" id="3.40.50.720">
    <property type="entry name" value="NAD(P)-binding Rossmann-like Domain"/>
    <property type="match status" value="1"/>
</dbReference>
<organism evidence="4 5">
    <name type="scientific">Coniosporium apollinis (strain CBS 100218)</name>
    <name type="common">Rock-inhabiting black yeast</name>
    <dbReference type="NCBI Taxonomy" id="1168221"/>
    <lineage>
        <taxon>Eukaryota</taxon>
        <taxon>Fungi</taxon>
        <taxon>Dikarya</taxon>
        <taxon>Ascomycota</taxon>
        <taxon>Pezizomycotina</taxon>
        <taxon>Dothideomycetes</taxon>
        <taxon>Dothideomycetes incertae sedis</taxon>
        <taxon>Coniosporium</taxon>
    </lineage>
</organism>
<dbReference type="Pfam" id="PF13561">
    <property type="entry name" value="adh_short_C2"/>
    <property type="match status" value="1"/>
</dbReference>
<proteinExistence type="inferred from homology"/>
<reference evidence="5" key="1">
    <citation type="submission" date="2012-06" db="EMBL/GenBank/DDBJ databases">
        <title>The genome sequence of Coniosporium apollinis CBS 100218.</title>
        <authorList>
            <consortium name="The Broad Institute Genome Sequencing Platform"/>
            <person name="Cuomo C."/>
            <person name="Gorbushina A."/>
            <person name="Noack S."/>
            <person name="Walker B."/>
            <person name="Young S.K."/>
            <person name="Zeng Q."/>
            <person name="Gargeya S."/>
            <person name="Fitzgerald M."/>
            <person name="Haas B."/>
            <person name="Abouelleil A."/>
            <person name="Alvarado L."/>
            <person name="Arachchi H.M."/>
            <person name="Berlin A.M."/>
            <person name="Chapman S.B."/>
            <person name="Goldberg J."/>
            <person name="Griggs A."/>
            <person name="Gujja S."/>
            <person name="Hansen M."/>
            <person name="Howarth C."/>
            <person name="Imamovic A."/>
            <person name="Larimer J."/>
            <person name="McCowan C."/>
            <person name="Montmayeur A."/>
            <person name="Murphy C."/>
            <person name="Neiman D."/>
            <person name="Pearson M."/>
            <person name="Priest M."/>
            <person name="Roberts A."/>
            <person name="Saif S."/>
            <person name="Shea T."/>
            <person name="Sisk P."/>
            <person name="Sykes S."/>
            <person name="Wortman J."/>
            <person name="Nusbaum C."/>
            <person name="Birren B."/>
        </authorList>
    </citation>
    <scope>NUCLEOTIDE SEQUENCE [LARGE SCALE GENOMIC DNA]</scope>
    <source>
        <strain evidence="5">CBS 100218</strain>
    </source>
</reference>
<evidence type="ECO:0000313" key="5">
    <source>
        <dbReference type="Proteomes" id="UP000016924"/>
    </source>
</evidence>
<dbReference type="InterPro" id="IPR036291">
    <property type="entry name" value="NAD(P)-bd_dom_sf"/>
</dbReference>
<dbReference type="PRINTS" id="PR00081">
    <property type="entry name" value="GDHRDH"/>
</dbReference>
<dbReference type="GeneID" id="19903928"/>